<reference evidence="3" key="1">
    <citation type="submission" date="2016-10" db="EMBL/GenBank/DDBJ databases">
        <authorList>
            <person name="Varghese N."/>
            <person name="Submissions S."/>
        </authorList>
    </citation>
    <scope>NUCLEOTIDE SEQUENCE [LARGE SCALE GENOMIC DNA]</scope>
    <source>
        <strain evidence="3">DSM 44796</strain>
    </source>
</reference>
<dbReference type="EMBL" id="FNET01000039">
    <property type="protein sequence ID" value="SDN19172.1"/>
    <property type="molecule type" value="Genomic_DNA"/>
</dbReference>
<organism evidence="2 3">
    <name type="scientific">Lentzea albidocapillata subsp. violacea</name>
    <dbReference type="NCBI Taxonomy" id="128104"/>
    <lineage>
        <taxon>Bacteria</taxon>
        <taxon>Bacillati</taxon>
        <taxon>Actinomycetota</taxon>
        <taxon>Actinomycetes</taxon>
        <taxon>Pseudonocardiales</taxon>
        <taxon>Pseudonocardiaceae</taxon>
        <taxon>Lentzea</taxon>
    </lineage>
</organism>
<evidence type="ECO:0000256" key="1">
    <source>
        <dbReference type="SAM" id="Phobius"/>
    </source>
</evidence>
<evidence type="ECO:0000313" key="3">
    <source>
        <dbReference type="Proteomes" id="UP000199682"/>
    </source>
</evidence>
<sequence>MSSDSTDSYKASTKQRIIAGVLVTVLMLAVVATVLRMFV</sequence>
<gene>
    <name evidence="2" type="ORF">SAMN04488074_1392</name>
</gene>
<protein>
    <submittedName>
        <fullName evidence="2">Uncharacterized protein</fullName>
    </submittedName>
</protein>
<dbReference type="Proteomes" id="UP000199682">
    <property type="component" value="Unassembled WGS sequence"/>
</dbReference>
<name>A0A1G9ZCN9_9PSEU</name>
<accession>A0A1G9ZCN9</accession>
<feature type="transmembrane region" description="Helical" evidence="1">
    <location>
        <begin position="17"/>
        <end position="38"/>
    </location>
</feature>
<dbReference type="AlphaFoldDB" id="A0A1G9ZCN9"/>
<evidence type="ECO:0000313" key="2">
    <source>
        <dbReference type="EMBL" id="SDN19172.1"/>
    </source>
</evidence>
<proteinExistence type="predicted"/>
<keyword evidence="1" id="KW-0472">Membrane</keyword>
<keyword evidence="1" id="KW-0812">Transmembrane</keyword>
<keyword evidence="1" id="KW-1133">Transmembrane helix</keyword>